<organism evidence="2 3">
    <name type="scientific">Rugosimonospora africana</name>
    <dbReference type="NCBI Taxonomy" id="556532"/>
    <lineage>
        <taxon>Bacteria</taxon>
        <taxon>Bacillati</taxon>
        <taxon>Actinomycetota</taxon>
        <taxon>Actinomycetes</taxon>
        <taxon>Micromonosporales</taxon>
        <taxon>Micromonosporaceae</taxon>
        <taxon>Rugosimonospora</taxon>
    </lineage>
</organism>
<gene>
    <name evidence="2" type="ORF">Raf01_21750</name>
</gene>
<comment type="caution">
    <text evidence="2">The sequence shown here is derived from an EMBL/GenBank/DDBJ whole genome shotgun (WGS) entry which is preliminary data.</text>
</comment>
<evidence type="ECO:0000313" key="2">
    <source>
        <dbReference type="EMBL" id="GIH14003.1"/>
    </source>
</evidence>
<keyword evidence="3" id="KW-1185">Reference proteome</keyword>
<feature type="region of interest" description="Disordered" evidence="1">
    <location>
        <begin position="39"/>
        <end position="63"/>
    </location>
</feature>
<reference evidence="2" key="1">
    <citation type="submission" date="2021-01" db="EMBL/GenBank/DDBJ databases">
        <title>Whole genome shotgun sequence of Rugosimonospora africana NBRC 104875.</title>
        <authorList>
            <person name="Komaki H."/>
            <person name="Tamura T."/>
        </authorList>
    </citation>
    <scope>NUCLEOTIDE SEQUENCE</scope>
    <source>
        <strain evidence="2">NBRC 104875</strain>
    </source>
</reference>
<name>A0A8J3QR68_9ACTN</name>
<proteinExistence type="predicted"/>
<sequence>MGSRAPGRRTAIANASRSYCALTTPAVRRAIRSASLANLSREDPANRSKIPMRGTLSDRYHRR</sequence>
<dbReference type="AlphaFoldDB" id="A0A8J3QR68"/>
<evidence type="ECO:0000313" key="3">
    <source>
        <dbReference type="Proteomes" id="UP000642748"/>
    </source>
</evidence>
<protein>
    <submittedName>
        <fullName evidence="2">Uncharacterized protein</fullName>
    </submittedName>
</protein>
<evidence type="ECO:0000256" key="1">
    <source>
        <dbReference type="SAM" id="MobiDB-lite"/>
    </source>
</evidence>
<dbReference type="EMBL" id="BONZ01000021">
    <property type="protein sequence ID" value="GIH14003.1"/>
    <property type="molecule type" value="Genomic_DNA"/>
</dbReference>
<accession>A0A8J3QR68</accession>
<dbReference type="Proteomes" id="UP000642748">
    <property type="component" value="Unassembled WGS sequence"/>
</dbReference>